<dbReference type="GeneID" id="28971095"/>
<dbReference type="Proteomes" id="UP000078595">
    <property type="component" value="Chromosome 11"/>
</dbReference>
<organism evidence="1 2">
    <name type="scientific">Kwoniella dejecticola CBS 10117</name>
    <dbReference type="NCBI Taxonomy" id="1296121"/>
    <lineage>
        <taxon>Eukaryota</taxon>
        <taxon>Fungi</taxon>
        <taxon>Dikarya</taxon>
        <taxon>Basidiomycota</taxon>
        <taxon>Agaricomycotina</taxon>
        <taxon>Tremellomycetes</taxon>
        <taxon>Tremellales</taxon>
        <taxon>Cryptococcaceae</taxon>
        <taxon>Kwoniella</taxon>
    </lineage>
</organism>
<sequence>MSTNKSQASSDKTVWRDDRADLRKMAASIHCADNAIESSDEEPDDLTACCDMAQTLLPNESRAEVKTRVNTYFTALTKERKSQGLTEEPSKDELQAMLRAHLQSTESKG</sequence>
<reference evidence="1" key="1">
    <citation type="submission" date="2013-07" db="EMBL/GenBank/DDBJ databases">
        <authorList>
            <consortium name="The Broad Institute Genome Sequencing Platform"/>
            <person name="Cuomo C."/>
            <person name="Litvintseva A."/>
            <person name="Chen Y."/>
            <person name="Heitman J."/>
            <person name="Sun S."/>
            <person name="Springer D."/>
            <person name="Dromer F."/>
            <person name="Young S.K."/>
            <person name="Zeng Q."/>
            <person name="Gargeya S."/>
            <person name="Fitzgerald M."/>
            <person name="Abouelleil A."/>
            <person name="Alvarado L."/>
            <person name="Berlin A.M."/>
            <person name="Chapman S.B."/>
            <person name="Dewar J."/>
            <person name="Goldberg J."/>
            <person name="Griggs A."/>
            <person name="Gujja S."/>
            <person name="Hansen M."/>
            <person name="Howarth C."/>
            <person name="Imamovic A."/>
            <person name="Larimer J."/>
            <person name="McCowan C."/>
            <person name="Murphy C."/>
            <person name="Pearson M."/>
            <person name="Priest M."/>
            <person name="Roberts A."/>
            <person name="Saif S."/>
            <person name="Shea T."/>
            <person name="Sykes S."/>
            <person name="Wortman J."/>
            <person name="Nusbaum C."/>
            <person name="Birren B."/>
        </authorList>
    </citation>
    <scope>NUCLEOTIDE SEQUENCE</scope>
    <source>
        <strain evidence="1">CBS 10117</strain>
    </source>
</reference>
<dbReference type="RefSeq" id="XP_018260476.2">
    <property type="nucleotide sequence ID" value="XM_018410666.2"/>
</dbReference>
<dbReference type="AlphaFoldDB" id="A0AAJ8MJE3"/>
<proteinExistence type="predicted"/>
<evidence type="ECO:0000313" key="2">
    <source>
        <dbReference type="Proteomes" id="UP000078595"/>
    </source>
</evidence>
<dbReference type="EMBL" id="CP144540">
    <property type="protein sequence ID" value="WWC65656.1"/>
    <property type="molecule type" value="Genomic_DNA"/>
</dbReference>
<accession>A0AAJ8MJE3</accession>
<gene>
    <name evidence="1" type="ORF">I303_108277</name>
</gene>
<name>A0AAJ8MJE3_9TREE</name>
<evidence type="ECO:0000313" key="1">
    <source>
        <dbReference type="EMBL" id="WWC65656.1"/>
    </source>
</evidence>
<keyword evidence="2" id="KW-1185">Reference proteome</keyword>
<reference evidence="1" key="2">
    <citation type="submission" date="2024-02" db="EMBL/GenBank/DDBJ databases">
        <title>Comparative genomics of Cryptococcus and Kwoniella reveals pathogenesis evolution and contrasting modes of karyotype evolution via chromosome fusion or intercentromeric recombination.</title>
        <authorList>
            <person name="Coelho M.A."/>
            <person name="David-Palma M."/>
            <person name="Shea T."/>
            <person name="Bowers K."/>
            <person name="McGinley-Smith S."/>
            <person name="Mohammad A.W."/>
            <person name="Gnirke A."/>
            <person name="Yurkov A.M."/>
            <person name="Nowrousian M."/>
            <person name="Sun S."/>
            <person name="Cuomo C.A."/>
            <person name="Heitman J."/>
        </authorList>
    </citation>
    <scope>NUCLEOTIDE SEQUENCE</scope>
    <source>
        <strain evidence="1">CBS 10117</strain>
    </source>
</reference>
<dbReference type="KEGG" id="kdj:28971095"/>
<protein>
    <submittedName>
        <fullName evidence="1">Uncharacterized protein</fullName>
    </submittedName>
</protein>